<reference evidence="3" key="1">
    <citation type="submission" date="2025-08" db="UniProtKB">
        <authorList>
            <consortium name="RefSeq"/>
        </authorList>
    </citation>
    <scope>IDENTIFICATION</scope>
    <source>
        <strain evidence="3">OHB3-1</strain>
    </source>
</reference>
<sequence>MDCAMEAMKLWFRKNGSCESPSNSSTRRRFVTSYQCRISRRYLNSSCENSRLASADSTGQKSAKIKTRKMMGRSVEDSMQTLMALVKMQAVATVAAQAPAPAPTLEISVEVPEKGGEKQNYNSKQDVMYKETVVQMLFEV</sequence>
<dbReference type="RefSeq" id="XP_022142779.1">
    <property type="nucleotide sequence ID" value="XM_022287087.1"/>
</dbReference>
<name>A0A6J1CMG7_MOMCH</name>
<organism evidence="2 3">
    <name type="scientific">Momordica charantia</name>
    <name type="common">Bitter gourd</name>
    <name type="synonym">Balsam pear</name>
    <dbReference type="NCBI Taxonomy" id="3673"/>
    <lineage>
        <taxon>Eukaryota</taxon>
        <taxon>Viridiplantae</taxon>
        <taxon>Streptophyta</taxon>
        <taxon>Embryophyta</taxon>
        <taxon>Tracheophyta</taxon>
        <taxon>Spermatophyta</taxon>
        <taxon>Magnoliopsida</taxon>
        <taxon>eudicotyledons</taxon>
        <taxon>Gunneridae</taxon>
        <taxon>Pentapetalae</taxon>
        <taxon>rosids</taxon>
        <taxon>fabids</taxon>
        <taxon>Cucurbitales</taxon>
        <taxon>Cucurbitaceae</taxon>
        <taxon>Momordiceae</taxon>
        <taxon>Momordica</taxon>
    </lineage>
</organism>
<proteinExistence type="predicted"/>
<dbReference type="AlphaFoldDB" id="A0A6J1CMG7"/>
<evidence type="ECO:0000313" key="3">
    <source>
        <dbReference type="RefSeq" id="XP_022142779.1"/>
    </source>
</evidence>
<dbReference type="Proteomes" id="UP000504603">
    <property type="component" value="Unplaced"/>
</dbReference>
<dbReference type="GeneID" id="111004493"/>
<feature type="region of interest" description="Disordered" evidence="1">
    <location>
        <begin position="49"/>
        <end position="73"/>
    </location>
</feature>
<accession>A0A6J1CMG7</accession>
<protein>
    <submittedName>
        <fullName evidence="3">Uncharacterized protein LOC111004493 isoform X2</fullName>
    </submittedName>
</protein>
<evidence type="ECO:0000313" key="2">
    <source>
        <dbReference type="Proteomes" id="UP000504603"/>
    </source>
</evidence>
<gene>
    <name evidence="3" type="primary">LOC111004493</name>
</gene>
<keyword evidence="2" id="KW-1185">Reference proteome</keyword>
<evidence type="ECO:0000256" key="1">
    <source>
        <dbReference type="SAM" id="MobiDB-lite"/>
    </source>
</evidence>
<feature type="compositionally biased region" description="Polar residues" evidence="1">
    <location>
        <begin position="49"/>
        <end position="61"/>
    </location>
</feature>